<protein>
    <submittedName>
        <fullName evidence="1">6250_t:CDS:1</fullName>
    </submittedName>
</protein>
<dbReference type="Proteomes" id="UP000789525">
    <property type="component" value="Unassembled WGS sequence"/>
</dbReference>
<dbReference type="EMBL" id="CAJVPT010011409">
    <property type="protein sequence ID" value="CAG8579168.1"/>
    <property type="molecule type" value="Genomic_DNA"/>
</dbReference>
<organism evidence="1 2">
    <name type="scientific">Acaulospora colombiana</name>
    <dbReference type="NCBI Taxonomy" id="27376"/>
    <lineage>
        <taxon>Eukaryota</taxon>
        <taxon>Fungi</taxon>
        <taxon>Fungi incertae sedis</taxon>
        <taxon>Mucoromycota</taxon>
        <taxon>Glomeromycotina</taxon>
        <taxon>Glomeromycetes</taxon>
        <taxon>Diversisporales</taxon>
        <taxon>Acaulosporaceae</taxon>
        <taxon>Acaulospora</taxon>
    </lineage>
</organism>
<comment type="caution">
    <text evidence="1">The sequence shown here is derived from an EMBL/GenBank/DDBJ whole genome shotgun (WGS) entry which is preliminary data.</text>
</comment>
<keyword evidence="2" id="KW-1185">Reference proteome</keyword>
<evidence type="ECO:0000313" key="1">
    <source>
        <dbReference type="EMBL" id="CAG8579168.1"/>
    </source>
</evidence>
<reference evidence="1" key="1">
    <citation type="submission" date="2021-06" db="EMBL/GenBank/DDBJ databases">
        <authorList>
            <person name="Kallberg Y."/>
            <person name="Tangrot J."/>
            <person name="Rosling A."/>
        </authorList>
    </citation>
    <scope>NUCLEOTIDE SEQUENCE</scope>
    <source>
        <strain evidence="1">CL356</strain>
    </source>
</reference>
<accession>A0ACA9MAC9</accession>
<sequence length="232" mass="26598">MIYRETYTIFDQSNQFEYCATFAQKDSLNALVLVDQVAQFVSGQISFETTSLPKDKVHHYHATITPYTSLRLNQRIFKKFEEENANILDNIKLAFDGRKNIYSPKELPFGDSAIFHVFLTENDFTTSERPPSSFKFKIEKVSEISMKELNLCLQRKSELSKNIMTAINSLDVLSRHGSSMNPNFISIGRIFYTSENAEAIFGGVEVWQGYYQSVRATDGDILSSFILRIHNV</sequence>
<gene>
    <name evidence="1" type="ORF">ACOLOM_LOCUS5902</name>
</gene>
<evidence type="ECO:0000313" key="2">
    <source>
        <dbReference type="Proteomes" id="UP000789525"/>
    </source>
</evidence>
<name>A0ACA9MAC9_9GLOM</name>
<proteinExistence type="predicted"/>